<sequence length="340" mass="36169">MPSVGQAYAKIGDDPAAPDLGGAARYRIRCEVLPVMIGLSEVTRLEEATRALRELDYRSGGETCLDGVRLCLRESLPMLTAPTSEHVRRRLHVAVADLRNLAGWVCFDVGLVDNAQNHFCHALALAGLARADGLTANVCYRLGRVFLHHGHFDEALRYFDLGQLAASRSGDGLAAGMLSANAAWACAKKGAEHSARTLLDRGQEQFIAANRSGVAGWAEFFTPADLSGLAGAVHTDLAVTAGRHYARTAVVLLTTAIDGYDEGMARSRTFGEISLATSHLIEGDVEAGVDVGLRALASSGSVGSARVRDRFRPLASHARRFRDHGGARELAGRIDAVSAA</sequence>
<accession>A0A1I6FD65</accession>
<gene>
    <name evidence="1" type="ORF">SAMN04488564_11237</name>
</gene>
<dbReference type="AlphaFoldDB" id="A0A1I6FD65"/>
<dbReference type="EMBL" id="FOYL01000012">
    <property type="protein sequence ID" value="SFR27926.1"/>
    <property type="molecule type" value="Genomic_DNA"/>
</dbReference>
<dbReference type="Gene3D" id="1.25.40.10">
    <property type="entry name" value="Tetratricopeptide repeat domain"/>
    <property type="match status" value="1"/>
</dbReference>
<organism evidence="1 2">
    <name type="scientific">Lentzea waywayandensis</name>
    <dbReference type="NCBI Taxonomy" id="84724"/>
    <lineage>
        <taxon>Bacteria</taxon>
        <taxon>Bacillati</taxon>
        <taxon>Actinomycetota</taxon>
        <taxon>Actinomycetes</taxon>
        <taxon>Pseudonocardiales</taxon>
        <taxon>Pseudonocardiaceae</taxon>
        <taxon>Lentzea</taxon>
    </lineage>
</organism>
<evidence type="ECO:0000313" key="1">
    <source>
        <dbReference type="EMBL" id="SFR27926.1"/>
    </source>
</evidence>
<name>A0A1I6FD65_9PSEU</name>
<dbReference type="Proteomes" id="UP000198583">
    <property type="component" value="Unassembled WGS sequence"/>
</dbReference>
<reference evidence="2" key="1">
    <citation type="submission" date="2016-10" db="EMBL/GenBank/DDBJ databases">
        <authorList>
            <person name="Varghese N."/>
            <person name="Submissions S."/>
        </authorList>
    </citation>
    <scope>NUCLEOTIDE SEQUENCE [LARGE SCALE GENOMIC DNA]</scope>
    <source>
        <strain evidence="2">DSM 44232</strain>
    </source>
</reference>
<dbReference type="SUPFAM" id="SSF48452">
    <property type="entry name" value="TPR-like"/>
    <property type="match status" value="1"/>
</dbReference>
<dbReference type="STRING" id="84724.SAMN04488564_11237"/>
<dbReference type="InterPro" id="IPR011990">
    <property type="entry name" value="TPR-like_helical_dom_sf"/>
</dbReference>
<evidence type="ECO:0000313" key="2">
    <source>
        <dbReference type="Proteomes" id="UP000198583"/>
    </source>
</evidence>
<keyword evidence="2" id="KW-1185">Reference proteome</keyword>
<evidence type="ECO:0008006" key="3">
    <source>
        <dbReference type="Google" id="ProtNLM"/>
    </source>
</evidence>
<protein>
    <recommendedName>
        <fullName evidence="3">Tetratricopeptide repeat-containing protein</fullName>
    </recommendedName>
</protein>
<proteinExistence type="predicted"/>